<evidence type="ECO:0000313" key="3">
    <source>
        <dbReference type="Proteomes" id="UP000008022"/>
    </source>
</evidence>
<evidence type="ECO:0000313" key="2">
    <source>
        <dbReference type="EnsemblPlants" id="ORUFI01G22190.1"/>
    </source>
</evidence>
<proteinExistence type="predicted"/>
<feature type="compositionally biased region" description="Polar residues" evidence="1">
    <location>
        <begin position="132"/>
        <end position="146"/>
    </location>
</feature>
<sequence length="146" mass="16003">MEGSGQIGRMRPPELRMSWMRGRVTSMEREGVTMTPMRARQRQRRGGVAADERHKGAAARVASAVEGRGGESHVGRKREWRRARRSGAGDERCRDDDGDDDDENPTMTTTMQAASAASTGGGGDKLGDPTRETSAVATTMRTRLRR</sequence>
<organism evidence="2 3">
    <name type="scientific">Oryza rufipogon</name>
    <name type="common">Brownbeard rice</name>
    <name type="synonym">Asian wild rice</name>
    <dbReference type="NCBI Taxonomy" id="4529"/>
    <lineage>
        <taxon>Eukaryota</taxon>
        <taxon>Viridiplantae</taxon>
        <taxon>Streptophyta</taxon>
        <taxon>Embryophyta</taxon>
        <taxon>Tracheophyta</taxon>
        <taxon>Spermatophyta</taxon>
        <taxon>Magnoliopsida</taxon>
        <taxon>Liliopsida</taxon>
        <taxon>Poales</taxon>
        <taxon>Poaceae</taxon>
        <taxon>BOP clade</taxon>
        <taxon>Oryzoideae</taxon>
        <taxon>Oryzeae</taxon>
        <taxon>Oryzinae</taxon>
        <taxon>Oryza</taxon>
    </lineage>
</organism>
<evidence type="ECO:0000256" key="1">
    <source>
        <dbReference type="SAM" id="MobiDB-lite"/>
    </source>
</evidence>
<dbReference type="EnsemblPlants" id="ORUFI01G22190.1">
    <property type="protein sequence ID" value="ORUFI01G22190.1"/>
    <property type="gene ID" value="ORUFI01G22190"/>
</dbReference>
<feature type="region of interest" description="Disordered" evidence="1">
    <location>
        <begin position="1"/>
        <end position="146"/>
    </location>
</feature>
<name>A0A0E0MY39_ORYRU</name>
<dbReference type="Proteomes" id="UP000008022">
    <property type="component" value="Unassembled WGS sequence"/>
</dbReference>
<feature type="compositionally biased region" description="Low complexity" evidence="1">
    <location>
        <begin position="106"/>
        <end position="118"/>
    </location>
</feature>
<protein>
    <submittedName>
        <fullName evidence="2">Uncharacterized protein</fullName>
    </submittedName>
</protein>
<dbReference type="AlphaFoldDB" id="A0A0E0MY39"/>
<reference evidence="2" key="2">
    <citation type="submission" date="2015-06" db="UniProtKB">
        <authorList>
            <consortium name="EnsemblPlants"/>
        </authorList>
    </citation>
    <scope>IDENTIFICATION</scope>
</reference>
<dbReference type="HOGENOM" id="CLU_1780468_0_0_1"/>
<keyword evidence="3" id="KW-1185">Reference proteome</keyword>
<dbReference type="Gramene" id="ORUFI01G22190.1">
    <property type="protein sequence ID" value="ORUFI01G22190.1"/>
    <property type="gene ID" value="ORUFI01G22190"/>
</dbReference>
<feature type="compositionally biased region" description="Basic residues" evidence="1">
    <location>
        <begin position="75"/>
        <end position="85"/>
    </location>
</feature>
<accession>A0A0E0MY39</accession>
<reference evidence="3" key="1">
    <citation type="submission" date="2013-06" db="EMBL/GenBank/DDBJ databases">
        <authorList>
            <person name="Zhao Q."/>
        </authorList>
    </citation>
    <scope>NUCLEOTIDE SEQUENCE</scope>
    <source>
        <strain evidence="3">cv. W1943</strain>
    </source>
</reference>